<comment type="caution">
    <text evidence="1">The sequence shown here is derived from an EMBL/GenBank/DDBJ whole genome shotgun (WGS) entry which is preliminary data.</text>
</comment>
<proteinExistence type="predicted"/>
<keyword evidence="2" id="KW-1185">Reference proteome</keyword>
<dbReference type="AlphaFoldDB" id="A0A3D9UP90"/>
<gene>
    <name evidence="1" type="ORF">DFJ65_1241</name>
</gene>
<dbReference type="Proteomes" id="UP000256253">
    <property type="component" value="Unassembled WGS sequence"/>
</dbReference>
<evidence type="ECO:0008006" key="3">
    <source>
        <dbReference type="Google" id="ProtNLM"/>
    </source>
</evidence>
<dbReference type="OrthoDB" id="5149386at2"/>
<name>A0A3D9UP90_9MICO</name>
<evidence type="ECO:0000313" key="2">
    <source>
        <dbReference type="Proteomes" id="UP000256253"/>
    </source>
</evidence>
<reference evidence="1 2" key="1">
    <citation type="submission" date="2018-08" db="EMBL/GenBank/DDBJ databases">
        <title>Sequencing the genomes of 1000 actinobacteria strains.</title>
        <authorList>
            <person name="Klenk H.-P."/>
        </authorList>
    </citation>
    <scope>NUCLEOTIDE SEQUENCE [LARGE SCALE GENOMIC DNA]</scope>
    <source>
        <strain evidence="1 2">DSM 22967</strain>
    </source>
</reference>
<sequence length="108" mass="12027">MRNPRLPLALLAAGIVLLAWGGFRWWQHSQQPDYRSMTEGTVTSRAADGGDLQITVNYRVGSGTHTVKGTVDADAFEFQGRAVWVCYSPDDPTDASLRLPYDPWCNQK</sequence>
<accession>A0A3D9UP90</accession>
<dbReference type="RefSeq" id="WP_115922260.1">
    <property type="nucleotide sequence ID" value="NZ_QTUA01000001.1"/>
</dbReference>
<organism evidence="1 2">
    <name type="scientific">Calidifontibacter indicus</name>
    <dbReference type="NCBI Taxonomy" id="419650"/>
    <lineage>
        <taxon>Bacteria</taxon>
        <taxon>Bacillati</taxon>
        <taxon>Actinomycetota</taxon>
        <taxon>Actinomycetes</taxon>
        <taxon>Micrococcales</taxon>
        <taxon>Dermacoccaceae</taxon>
        <taxon>Calidifontibacter</taxon>
    </lineage>
</organism>
<evidence type="ECO:0000313" key="1">
    <source>
        <dbReference type="EMBL" id="REF30243.1"/>
    </source>
</evidence>
<protein>
    <recommendedName>
        <fullName evidence="3">DUF3592 domain-containing protein</fullName>
    </recommendedName>
</protein>
<dbReference type="EMBL" id="QTUA01000001">
    <property type="protein sequence ID" value="REF30243.1"/>
    <property type="molecule type" value="Genomic_DNA"/>
</dbReference>